<gene>
    <name evidence="2" type="ORF">Ahy_B07g088663</name>
</gene>
<name>A0A444YF41_ARAHY</name>
<proteinExistence type="predicted"/>
<feature type="compositionally biased region" description="Basic and acidic residues" evidence="1">
    <location>
        <begin position="7"/>
        <end position="30"/>
    </location>
</feature>
<accession>A0A444YF41</accession>
<keyword evidence="3" id="KW-1185">Reference proteome</keyword>
<evidence type="ECO:0000313" key="2">
    <source>
        <dbReference type="EMBL" id="RYR00536.1"/>
    </source>
</evidence>
<evidence type="ECO:0000313" key="3">
    <source>
        <dbReference type="Proteomes" id="UP000289738"/>
    </source>
</evidence>
<dbReference type="EMBL" id="SDMP01000017">
    <property type="protein sequence ID" value="RYR00536.1"/>
    <property type="molecule type" value="Genomic_DNA"/>
</dbReference>
<organism evidence="2 3">
    <name type="scientific">Arachis hypogaea</name>
    <name type="common">Peanut</name>
    <dbReference type="NCBI Taxonomy" id="3818"/>
    <lineage>
        <taxon>Eukaryota</taxon>
        <taxon>Viridiplantae</taxon>
        <taxon>Streptophyta</taxon>
        <taxon>Embryophyta</taxon>
        <taxon>Tracheophyta</taxon>
        <taxon>Spermatophyta</taxon>
        <taxon>Magnoliopsida</taxon>
        <taxon>eudicotyledons</taxon>
        <taxon>Gunneridae</taxon>
        <taxon>Pentapetalae</taxon>
        <taxon>rosids</taxon>
        <taxon>fabids</taxon>
        <taxon>Fabales</taxon>
        <taxon>Fabaceae</taxon>
        <taxon>Papilionoideae</taxon>
        <taxon>50 kb inversion clade</taxon>
        <taxon>dalbergioids sensu lato</taxon>
        <taxon>Dalbergieae</taxon>
        <taxon>Pterocarpus clade</taxon>
        <taxon>Arachis</taxon>
    </lineage>
</organism>
<reference evidence="2 3" key="1">
    <citation type="submission" date="2019-01" db="EMBL/GenBank/DDBJ databases">
        <title>Sequencing of cultivated peanut Arachis hypogaea provides insights into genome evolution and oil improvement.</title>
        <authorList>
            <person name="Chen X."/>
        </authorList>
    </citation>
    <scope>NUCLEOTIDE SEQUENCE [LARGE SCALE GENOMIC DNA]</scope>
    <source>
        <strain evidence="3">cv. Fuhuasheng</strain>
        <tissue evidence="2">Leaves</tissue>
    </source>
</reference>
<sequence length="135" mass="14995">MSADSLPPDHKEQIINECNKAEQWPREKMQQQDTLPKTSDPVQTNIPKENVGKSSSSQEPFLFVAFFLEDSPLLNCETPLALGSTQPSEAPKFSSAEKFLDLLFPLIELLTGPFWAEAPPLPNCPLKPKITNNST</sequence>
<dbReference type="Proteomes" id="UP000289738">
    <property type="component" value="Chromosome B07"/>
</dbReference>
<feature type="region of interest" description="Disordered" evidence="1">
    <location>
        <begin position="1"/>
        <end position="57"/>
    </location>
</feature>
<feature type="compositionally biased region" description="Polar residues" evidence="1">
    <location>
        <begin position="31"/>
        <end position="57"/>
    </location>
</feature>
<comment type="caution">
    <text evidence="2">The sequence shown here is derived from an EMBL/GenBank/DDBJ whole genome shotgun (WGS) entry which is preliminary data.</text>
</comment>
<protein>
    <submittedName>
        <fullName evidence="2">Uncharacterized protein</fullName>
    </submittedName>
</protein>
<evidence type="ECO:0000256" key="1">
    <source>
        <dbReference type="SAM" id="MobiDB-lite"/>
    </source>
</evidence>
<dbReference type="AlphaFoldDB" id="A0A444YF41"/>